<dbReference type="NCBIfam" id="TIGR02410">
    <property type="entry name" value="carnitine_TMLD"/>
    <property type="match status" value="1"/>
</dbReference>
<proteinExistence type="inferred from homology"/>
<dbReference type="InterPro" id="IPR010376">
    <property type="entry name" value="GBBH-like_N"/>
</dbReference>
<evidence type="ECO:0000256" key="13">
    <source>
        <dbReference type="ARBA" id="ARBA00031778"/>
    </source>
</evidence>
<comment type="catalytic activity">
    <reaction evidence="16">
        <text>N(6),N(6),N(6)-trimethyl-L-lysine + 2-oxoglutarate + O2 = (3S)-3-hydroxy-N(6),N(6),N(6)-trimethyl-L-lysine + succinate + CO2</text>
        <dbReference type="Rhea" id="RHEA:14181"/>
        <dbReference type="ChEBI" id="CHEBI:15379"/>
        <dbReference type="ChEBI" id="CHEBI:16526"/>
        <dbReference type="ChEBI" id="CHEBI:16810"/>
        <dbReference type="ChEBI" id="CHEBI:30031"/>
        <dbReference type="ChEBI" id="CHEBI:58100"/>
        <dbReference type="ChEBI" id="CHEBI:141499"/>
        <dbReference type="EC" id="1.14.11.8"/>
    </reaction>
</comment>
<evidence type="ECO:0000256" key="9">
    <source>
        <dbReference type="ARBA" id="ARBA00022964"/>
    </source>
</evidence>
<dbReference type="InterPro" id="IPR038492">
    <property type="entry name" value="GBBH-like_N_sf"/>
</dbReference>
<sequence length="542" mass="63205">MQRHLSPYPSPRLKLKLTCQQAGHSQSSHYSCLQAPRGMPGIIVQPPVNTKRPQLPSCCAHSDFNYEKLSIQNNKSAGFLIVPEHLGFQRISKDQQHHCEDLTQRPEQYCRKHTTEGKMWCTKLAWLYPLTRAVVGNLLTKGTKKQVRLYSRFHRAFPSVRWLSTAPEADMCSWVLHNDHFELLYSGSCMRFNYVWLRDHCRSSSCFNSKTNQRSLDTASVELDIKPTQVRVDETNLYLTWPDGHITRYGLEWLMQNCYEGQKQQFVQPRVLWNAKIYNEADIPTVSFLDFLETKEGLRNFLENFLLYGIAFVDDVPGTREDTERVATRISHIRETIYGKMWDLTSDFSRGDTAYTKLALDRHTDTTYFQEPCGMQLFHCLRHEGTGGRTLLVDGFYAADQVRQRSSEDFDLLCNVPMKHEYIENVVGRNNHMVGIGPVLNVYPWNKELYMIRYNNYDRAVINTVPYDVVRRWYAAHRTLTNELRKPENELWVKLKPGKVLFVDNWRVLHGRESFTGYRQLCGCYMTRDDILNTARLLGLKG</sequence>
<dbReference type="PANTHER" id="PTHR10696:SF51">
    <property type="entry name" value="TRIMETHYLLYSINE DIOXYGENASE, MITOCHONDRIAL"/>
    <property type="match status" value="1"/>
</dbReference>
<evidence type="ECO:0000256" key="11">
    <source>
        <dbReference type="ARBA" id="ARBA00023004"/>
    </source>
</evidence>
<comment type="function">
    <text evidence="15">Converts trimethyllysine (TML) into hydroxytrimethyllysine (HTML).</text>
</comment>
<dbReference type="Gene3D" id="3.60.130.10">
    <property type="entry name" value="Clavaminate synthase-like"/>
    <property type="match status" value="1"/>
</dbReference>
<dbReference type="AlphaFoldDB" id="A0AAD1SYX8"/>
<dbReference type="EC" id="1.14.11.8" evidence="5"/>
<organism evidence="19 20">
    <name type="scientific">Pelobates cultripes</name>
    <name type="common">Western spadefoot toad</name>
    <dbReference type="NCBI Taxonomy" id="61616"/>
    <lineage>
        <taxon>Eukaryota</taxon>
        <taxon>Metazoa</taxon>
        <taxon>Chordata</taxon>
        <taxon>Craniata</taxon>
        <taxon>Vertebrata</taxon>
        <taxon>Euteleostomi</taxon>
        <taxon>Amphibia</taxon>
        <taxon>Batrachia</taxon>
        <taxon>Anura</taxon>
        <taxon>Pelobatoidea</taxon>
        <taxon>Pelobatidae</taxon>
        <taxon>Pelobates</taxon>
    </lineage>
</organism>
<name>A0AAD1SYX8_PELCU</name>
<dbReference type="CDD" id="cd00250">
    <property type="entry name" value="CAS_like"/>
    <property type="match status" value="1"/>
</dbReference>
<dbReference type="GO" id="GO:0045329">
    <property type="term" value="P:carnitine biosynthetic process"/>
    <property type="evidence" value="ECO:0007669"/>
    <property type="project" value="UniProtKB-KW"/>
</dbReference>
<evidence type="ECO:0000259" key="18">
    <source>
        <dbReference type="Pfam" id="PF06155"/>
    </source>
</evidence>
<evidence type="ECO:0000256" key="3">
    <source>
        <dbReference type="ARBA" id="ARBA00005022"/>
    </source>
</evidence>
<feature type="domain" description="Gamma-butyrobetaine hydroxylase-like N-terminal" evidence="18">
    <location>
        <begin position="187"/>
        <end position="254"/>
    </location>
</feature>
<keyword evidence="9 19" id="KW-0223">Dioxygenase</keyword>
<dbReference type="Pfam" id="PF02668">
    <property type="entry name" value="TauD"/>
    <property type="match status" value="1"/>
</dbReference>
<comment type="cofactor">
    <cofactor evidence="1">
        <name>Fe(2+)</name>
        <dbReference type="ChEBI" id="CHEBI:29033"/>
    </cofactor>
</comment>
<keyword evidence="10" id="KW-0560">Oxidoreductase</keyword>
<dbReference type="GO" id="GO:0050353">
    <property type="term" value="F:trimethyllysine dioxygenase activity"/>
    <property type="evidence" value="ECO:0007669"/>
    <property type="project" value="UniProtKB-EC"/>
</dbReference>
<evidence type="ECO:0000256" key="10">
    <source>
        <dbReference type="ARBA" id="ARBA00023002"/>
    </source>
</evidence>
<dbReference type="GO" id="GO:0005506">
    <property type="term" value="F:iron ion binding"/>
    <property type="evidence" value="ECO:0007669"/>
    <property type="project" value="InterPro"/>
</dbReference>
<reference evidence="19" key="1">
    <citation type="submission" date="2022-03" db="EMBL/GenBank/DDBJ databases">
        <authorList>
            <person name="Alioto T."/>
            <person name="Alioto T."/>
            <person name="Gomez Garrido J."/>
        </authorList>
    </citation>
    <scope>NUCLEOTIDE SEQUENCE</scope>
</reference>
<keyword evidence="20" id="KW-1185">Reference proteome</keyword>
<evidence type="ECO:0000256" key="1">
    <source>
        <dbReference type="ARBA" id="ARBA00001954"/>
    </source>
</evidence>
<dbReference type="FunFam" id="3.30.2020.30:FF:000002">
    <property type="entry name" value="Putative gamma-butyrobetaine dioxygenase"/>
    <property type="match status" value="1"/>
</dbReference>
<comment type="pathway">
    <text evidence="3">Amine and polyamine biosynthesis; carnitine biosynthesis.</text>
</comment>
<protein>
    <recommendedName>
        <fullName evidence="6">Trimethyllysine dioxygenase, mitochondrial</fullName>
        <ecNumber evidence="5">1.14.11.8</ecNumber>
    </recommendedName>
    <alternativeName>
        <fullName evidence="13">Epsilon-trimethyllysine 2-oxoglutarate dioxygenase</fullName>
    </alternativeName>
    <alternativeName>
        <fullName evidence="12">TML hydroxylase</fullName>
    </alternativeName>
    <alternativeName>
        <fullName evidence="14">TML-alpha-ketoglutarate dioxygenase</fullName>
    </alternativeName>
</protein>
<evidence type="ECO:0000256" key="16">
    <source>
        <dbReference type="ARBA" id="ARBA00049334"/>
    </source>
</evidence>
<gene>
    <name evidence="19" type="ORF">PECUL_23A046119</name>
</gene>
<accession>A0AAD1SYX8</accession>
<dbReference type="InterPro" id="IPR003819">
    <property type="entry name" value="TauD/TfdA-like"/>
</dbReference>
<evidence type="ECO:0000256" key="12">
    <source>
        <dbReference type="ARBA" id="ARBA00030363"/>
    </source>
</evidence>
<dbReference type="FunFam" id="3.60.130.10:FF:000001">
    <property type="entry name" value="Trimethyllysine dioxygenase, mitochondrial"/>
    <property type="match status" value="1"/>
</dbReference>
<comment type="similarity">
    <text evidence="4">Belongs to the gamma-BBH/TMLD family.</text>
</comment>
<dbReference type="Gene3D" id="3.30.2020.30">
    <property type="match status" value="1"/>
</dbReference>
<evidence type="ECO:0000313" key="19">
    <source>
        <dbReference type="EMBL" id="CAH2314891.1"/>
    </source>
</evidence>
<keyword evidence="8" id="KW-0124">Carnitine biosynthesis</keyword>
<dbReference type="Proteomes" id="UP001295444">
    <property type="component" value="Chromosome 09"/>
</dbReference>
<feature type="domain" description="TauD/TfdA-like" evidence="17">
    <location>
        <begin position="286"/>
        <end position="525"/>
    </location>
</feature>
<evidence type="ECO:0000256" key="7">
    <source>
        <dbReference type="ARBA" id="ARBA00022723"/>
    </source>
</evidence>
<dbReference type="InterPro" id="IPR050411">
    <property type="entry name" value="AlphaKG_dependent_hydroxylases"/>
</dbReference>
<dbReference type="InterPro" id="IPR042098">
    <property type="entry name" value="TauD-like_sf"/>
</dbReference>
<dbReference type="Pfam" id="PF06155">
    <property type="entry name" value="GBBH-like_N"/>
    <property type="match status" value="1"/>
</dbReference>
<keyword evidence="11" id="KW-0408">Iron</keyword>
<evidence type="ECO:0000256" key="15">
    <source>
        <dbReference type="ARBA" id="ARBA00046008"/>
    </source>
</evidence>
<evidence type="ECO:0000256" key="8">
    <source>
        <dbReference type="ARBA" id="ARBA00022873"/>
    </source>
</evidence>
<evidence type="ECO:0000256" key="5">
    <source>
        <dbReference type="ARBA" id="ARBA00012267"/>
    </source>
</evidence>
<comment type="cofactor">
    <cofactor evidence="2">
        <name>L-ascorbate</name>
        <dbReference type="ChEBI" id="CHEBI:38290"/>
    </cofactor>
</comment>
<dbReference type="SUPFAM" id="SSF51197">
    <property type="entry name" value="Clavaminate synthase-like"/>
    <property type="match status" value="1"/>
</dbReference>
<evidence type="ECO:0000256" key="6">
    <source>
        <dbReference type="ARBA" id="ARBA00016835"/>
    </source>
</evidence>
<dbReference type="GO" id="GO:0005739">
    <property type="term" value="C:mitochondrion"/>
    <property type="evidence" value="ECO:0007669"/>
    <property type="project" value="TreeGrafter"/>
</dbReference>
<evidence type="ECO:0000259" key="17">
    <source>
        <dbReference type="Pfam" id="PF02668"/>
    </source>
</evidence>
<evidence type="ECO:0000256" key="4">
    <source>
        <dbReference type="ARBA" id="ARBA00008654"/>
    </source>
</evidence>
<dbReference type="EMBL" id="OW240920">
    <property type="protein sequence ID" value="CAH2314891.1"/>
    <property type="molecule type" value="Genomic_DNA"/>
</dbReference>
<evidence type="ECO:0000256" key="14">
    <source>
        <dbReference type="ARBA" id="ARBA00032283"/>
    </source>
</evidence>
<keyword evidence="7" id="KW-0479">Metal-binding</keyword>
<evidence type="ECO:0000313" key="20">
    <source>
        <dbReference type="Proteomes" id="UP001295444"/>
    </source>
</evidence>
<dbReference type="InterPro" id="IPR012776">
    <property type="entry name" value="Trimethyllysine_dOase"/>
</dbReference>
<evidence type="ECO:0000256" key="2">
    <source>
        <dbReference type="ARBA" id="ARBA00001961"/>
    </source>
</evidence>
<dbReference type="PANTHER" id="PTHR10696">
    <property type="entry name" value="GAMMA-BUTYROBETAINE HYDROXYLASE-RELATED"/>
    <property type="match status" value="1"/>
</dbReference>